<reference evidence="2 3" key="1">
    <citation type="journal article" date="2023" name="Antonie Van Leeuwenhoek">
        <title>Mesoterricola silvestris gen. nov., sp. nov., Mesoterricola sediminis sp. nov., Geothrix oryzae sp. nov., Geothrix edaphica sp. nov., Geothrix rubra sp. nov., and Geothrix limicola sp. nov., six novel members of Acidobacteriota isolated from soils.</title>
        <authorList>
            <person name="Itoh H."/>
            <person name="Sugisawa Y."/>
            <person name="Mise K."/>
            <person name="Xu Z."/>
            <person name="Kuniyasu M."/>
            <person name="Ushijima N."/>
            <person name="Kawano K."/>
            <person name="Kobayashi E."/>
            <person name="Shiratori Y."/>
            <person name="Masuda Y."/>
            <person name="Senoo K."/>
        </authorList>
    </citation>
    <scope>NUCLEOTIDE SEQUENCE [LARGE SCALE GENOMIC DNA]</scope>
    <source>
        <strain evidence="2 3">Red804</strain>
    </source>
</reference>
<evidence type="ECO:0000313" key="3">
    <source>
        <dbReference type="Proteomes" id="UP001165069"/>
    </source>
</evidence>
<comment type="caution">
    <text evidence="2">The sequence shown here is derived from an EMBL/GenBank/DDBJ whole genome shotgun (WGS) entry which is preliminary data.</text>
</comment>
<proteinExistence type="predicted"/>
<keyword evidence="3" id="KW-1185">Reference proteome</keyword>
<dbReference type="PANTHER" id="PTHR38659:SF2">
    <property type="entry name" value="HDIG DOMAIN PROTEIN"/>
    <property type="match status" value="1"/>
</dbReference>
<evidence type="ECO:0000313" key="2">
    <source>
        <dbReference type="EMBL" id="GLH72211.1"/>
    </source>
</evidence>
<organism evidence="2 3">
    <name type="scientific">Geothrix limicola</name>
    <dbReference type="NCBI Taxonomy" id="2927978"/>
    <lineage>
        <taxon>Bacteria</taxon>
        <taxon>Pseudomonadati</taxon>
        <taxon>Acidobacteriota</taxon>
        <taxon>Holophagae</taxon>
        <taxon>Holophagales</taxon>
        <taxon>Holophagaceae</taxon>
        <taxon>Geothrix</taxon>
    </lineage>
</organism>
<accession>A0ABQ5QCN1</accession>
<sequence>MLTRDEAWQLLCDWTPSDKLRVHARAVELVMRDLATGLDQDVERFGLAGLLHDADYDSWPEEHPRRIVAWLRARGDEDIAHAISAHYTRWQVPYESLLDKALLASDEITGFVMACALVRPTRTEGLEPKSVKKKLKDKAFAAGVDRFEVAEGLRMLIEAIGGTEDEHLARIIGVLHAHRGELGLN</sequence>
<dbReference type="Pfam" id="PF01966">
    <property type="entry name" value="HD"/>
    <property type="match status" value="1"/>
</dbReference>
<dbReference type="EMBL" id="BSDE01000001">
    <property type="protein sequence ID" value="GLH72211.1"/>
    <property type="molecule type" value="Genomic_DNA"/>
</dbReference>
<gene>
    <name evidence="2" type="ORF">GETHLI_07130</name>
</gene>
<protein>
    <submittedName>
        <fullName evidence="2">HDIG domain-containing protein</fullName>
    </submittedName>
</protein>
<evidence type="ECO:0000259" key="1">
    <source>
        <dbReference type="Pfam" id="PF01966"/>
    </source>
</evidence>
<dbReference type="Proteomes" id="UP001165069">
    <property type="component" value="Unassembled WGS sequence"/>
</dbReference>
<dbReference type="SUPFAM" id="SSF109604">
    <property type="entry name" value="HD-domain/PDEase-like"/>
    <property type="match status" value="1"/>
</dbReference>
<dbReference type="RefSeq" id="WP_285570445.1">
    <property type="nucleotide sequence ID" value="NZ_BSDE01000001.1"/>
</dbReference>
<name>A0ABQ5QCN1_9BACT</name>
<dbReference type="InterPro" id="IPR006674">
    <property type="entry name" value="HD_domain"/>
</dbReference>
<dbReference type="PANTHER" id="PTHR38659">
    <property type="entry name" value="METAL-DEPENDENT PHOSPHOHYDROLASE"/>
    <property type="match status" value="1"/>
</dbReference>
<feature type="domain" description="HD" evidence="1">
    <location>
        <begin position="23"/>
        <end position="93"/>
    </location>
</feature>